<dbReference type="SFLD" id="SFLDS00001">
    <property type="entry name" value="Enolase"/>
    <property type="match status" value="1"/>
</dbReference>
<dbReference type="InterPro" id="IPR041338">
    <property type="entry name" value="OSBS_N"/>
</dbReference>
<dbReference type="NCBIfam" id="NF003473">
    <property type="entry name" value="PRK05105.1"/>
    <property type="match status" value="1"/>
</dbReference>
<dbReference type="NCBIfam" id="TIGR01927">
    <property type="entry name" value="menC_gam_Gplu"/>
    <property type="match status" value="1"/>
</dbReference>
<dbReference type="EMBL" id="DS267861">
    <property type="protein sequence ID" value="EDN55922.1"/>
    <property type="molecule type" value="Genomic_DNA"/>
</dbReference>
<dbReference type="Proteomes" id="UP000242664">
    <property type="component" value="Unassembled WGS sequence"/>
</dbReference>
<keyword evidence="8" id="KW-1185">Reference proteome</keyword>
<dbReference type="SFLD" id="SFLDG00180">
    <property type="entry name" value="muconate_cycloisomerase"/>
    <property type="match status" value="1"/>
</dbReference>
<evidence type="ECO:0000256" key="5">
    <source>
        <dbReference type="NCBIfam" id="TIGR01927"/>
    </source>
</evidence>
<evidence type="ECO:0000256" key="3">
    <source>
        <dbReference type="ARBA" id="ARBA00023239"/>
    </source>
</evidence>
<comment type="cofactor">
    <cofactor evidence="4">
        <name>a divalent metal cation</name>
        <dbReference type="ChEBI" id="CHEBI:60240"/>
    </cofactor>
</comment>
<dbReference type="GO" id="GO:0016829">
    <property type="term" value="F:lyase activity"/>
    <property type="evidence" value="ECO:0007669"/>
    <property type="project" value="UniProtKB-KW"/>
</dbReference>
<evidence type="ECO:0000256" key="1">
    <source>
        <dbReference type="ARBA" id="ARBA00022723"/>
    </source>
</evidence>
<dbReference type="InterPro" id="IPR036849">
    <property type="entry name" value="Enolase-like_C_sf"/>
</dbReference>
<dbReference type="SMART" id="SM00922">
    <property type="entry name" value="MR_MLE"/>
    <property type="match status" value="1"/>
</dbReference>
<feature type="binding site" evidence="4">
    <location>
        <position position="210"/>
    </location>
    <ligand>
        <name>Mg(2+)</name>
        <dbReference type="ChEBI" id="CHEBI:18420"/>
    </ligand>
</feature>
<name>A0ABM9WRD4_VIBAE</name>
<dbReference type="SFLD" id="SFLDF00009">
    <property type="entry name" value="o-succinylbenzoate_synthase"/>
    <property type="match status" value="1"/>
</dbReference>
<dbReference type="HAMAP" id="MF_00470">
    <property type="entry name" value="MenC_1"/>
    <property type="match status" value="1"/>
</dbReference>
<comment type="pathway">
    <text evidence="4">Quinol/quinone metabolism; menaquinone biosynthesis.</text>
</comment>
<dbReference type="InterPro" id="IPR029017">
    <property type="entry name" value="Enolase-like_N"/>
</dbReference>
<keyword evidence="3 4" id="KW-0456">Lyase</keyword>
<dbReference type="InterPro" id="IPR013342">
    <property type="entry name" value="Mandelate_racemase_C"/>
</dbReference>
<evidence type="ECO:0000313" key="7">
    <source>
        <dbReference type="EMBL" id="EDN55922.1"/>
    </source>
</evidence>
<comment type="pathway">
    <text evidence="4">Quinol/quinone metabolism; 1,4-dihydroxy-2-naphthoate biosynthesis; 1,4-dihydroxy-2-naphthoate from chorismate: step 4/7.</text>
</comment>
<dbReference type="CDD" id="cd03320">
    <property type="entry name" value="OSBS"/>
    <property type="match status" value="1"/>
</dbReference>
<dbReference type="Pfam" id="PF13378">
    <property type="entry name" value="MR_MLE_C"/>
    <property type="match status" value="1"/>
</dbReference>
<gene>
    <name evidence="4 7" type="primary">menC</name>
    <name evidence="7" type="ORF">VEx25_0624</name>
</gene>
<reference evidence="8" key="1">
    <citation type="submission" date="2006-10" db="EMBL/GenBank/DDBJ databases">
        <authorList>
            <person name="Heidelberg J."/>
            <person name="Sebastian Y."/>
        </authorList>
    </citation>
    <scope>NUCLEOTIDE SEQUENCE [LARGE SCALE GENOMIC DNA]</scope>
    <source>
        <strain evidence="8">EX25</strain>
    </source>
</reference>
<dbReference type="Gene3D" id="3.30.390.10">
    <property type="entry name" value="Enolase-like, N-terminal domain"/>
    <property type="match status" value="1"/>
</dbReference>
<dbReference type="PANTHER" id="PTHR48073">
    <property type="entry name" value="O-SUCCINYLBENZOATE SYNTHASE-RELATED"/>
    <property type="match status" value="1"/>
</dbReference>
<dbReference type="SUPFAM" id="SSF54826">
    <property type="entry name" value="Enolase N-terminal domain-like"/>
    <property type="match status" value="1"/>
</dbReference>
<keyword evidence="4" id="KW-0474">Menaquinone biosynthesis</keyword>
<feature type="active site" description="Proton acceptor" evidence="4">
    <location>
        <position position="259"/>
    </location>
</feature>
<keyword evidence="2 4" id="KW-0460">Magnesium</keyword>
<dbReference type="Gene3D" id="3.20.20.120">
    <property type="entry name" value="Enolase-like C-terminal domain"/>
    <property type="match status" value="1"/>
</dbReference>
<dbReference type="Pfam" id="PF21508">
    <property type="entry name" value="MenC_N"/>
    <property type="match status" value="1"/>
</dbReference>
<dbReference type="EC" id="4.2.1.113" evidence="4 5"/>
<accession>A0ABM9WRD4</accession>
<feature type="domain" description="Mandelate racemase/muconate lactonizing enzyme C-terminal" evidence="6">
    <location>
        <begin position="134"/>
        <end position="231"/>
    </location>
</feature>
<organism evidence="7 8">
    <name type="scientific">Vibrio antiquarius (strain Ex25)</name>
    <dbReference type="NCBI Taxonomy" id="150340"/>
    <lineage>
        <taxon>Bacteria</taxon>
        <taxon>Pseudomonadati</taxon>
        <taxon>Pseudomonadota</taxon>
        <taxon>Gammaproteobacteria</taxon>
        <taxon>Vibrionales</taxon>
        <taxon>Vibrionaceae</taxon>
        <taxon>Vibrio</taxon>
        <taxon>Vibrio diabolicus subgroup</taxon>
    </lineage>
</organism>
<dbReference type="SUPFAM" id="SSF51604">
    <property type="entry name" value="Enolase C-terminal domain-like"/>
    <property type="match status" value="1"/>
</dbReference>
<feature type="binding site" evidence="4">
    <location>
        <position position="233"/>
    </location>
    <ligand>
        <name>Mg(2+)</name>
        <dbReference type="ChEBI" id="CHEBI:18420"/>
    </ligand>
</feature>
<evidence type="ECO:0000313" key="8">
    <source>
        <dbReference type="Proteomes" id="UP000242664"/>
    </source>
</evidence>
<keyword evidence="1 4" id="KW-0479">Metal-binding</keyword>
<feature type="active site" description="Proton donor" evidence="4">
    <location>
        <position position="153"/>
    </location>
</feature>
<comment type="catalytic activity">
    <reaction evidence="4">
        <text>(1R,6R)-6-hydroxy-2-succinyl-cyclohexa-2,4-diene-1-carboxylate = 2-succinylbenzoate + H2O</text>
        <dbReference type="Rhea" id="RHEA:10196"/>
        <dbReference type="ChEBI" id="CHEBI:15377"/>
        <dbReference type="ChEBI" id="CHEBI:18325"/>
        <dbReference type="ChEBI" id="CHEBI:58689"/>
        <dbReference type="EC" id="4.2.1.113"/>
    </reaction>
</comment>
<dbReference type="InterPro" id="IPR010196">
    <property type="entry name" value="OSB_synthase_MenC1"/>
</dbReference>
<evidence type="ECO:0000259" key="6">
    <source>
        <dbReference type="SMART" id="SM00922"/>
    </source>
</evidence>
<protein>
    <recommendedName>
        <fullName evidence="4 5">o-succinylbenzoate synthase</fullName>
        <shortName evidence="4">OSB synthase</shortName>
        <shortName evidence="4">OSBS</shortName>
        <ecNumber evidence="4 5">4.2.1.113</ecNumber>
    </recommendedName>
    <alternativeName>
        <fullName evidence="4">4-(2'-carboxyphenyl)-4-oxybutyric acid synthase</fullName>
    </alternativeName>
    <alternativeName>
        <fullName evidence="4">o-succinylbenzoic acid synthase</fullName>
    </alternativeName>
</protein>
<comment type="function">
    <text evidence="4">Converts 2-succinyl-6-hydroxy-2,4-cyclohexadiene-1-carboxylate (SHCHC) to 2-succinylbenzoate (OSB).</text>
</comment>
<feature type="binding site" evidence="4">
    <location>
        <position position="181"/>
    </location>
    <ligand>
        <name>Mg(2+)</name>
        <dbReference type="ChEBI" id="CHEBI:18420"/>
    </ligand>
</feature>
<proteinExistence type="inferred from homology"/>
<sequence>MGLLARTLKYTALHRTRIMREAKIYRYSLPMDSGVILRDNKLTERAGYVVALSERDQIGLGEVAPLPGFSLENTEDAGIQLQEQAERWVAGLDVDYANMYPSVAFGLSMAQLELAGGLPQQGKYQTAPLCTGDPDELIPKLNEMEGEKVAKVKVGLYEPIRDGMLVNLFLESIPQLTLRLDANRAWTPEKAQQFAKYITPSLRQRITFLEEPCRSPGDSLSFAINTGIAIAWDETLQDAVRREDFRLEDLTGVKTIIIKPTLIGSVDFCITLIEKAKSLGMKAVISSSIESSLGLTQLARFAQWQLPDEVPGLDTIGLFKAQLEQGWPKCELPVLPLKDQEIVWHSA</sequence>
<evidence type="ECO:0000256" key="4">
    <source>
        <dbReference type="HAMAP-Rule" id="MF_00470"/>
    </source>
</evidence>
<comment type="similarity">
    <text evidence="4">Belongs to the mandelate racemase/muconate lactonizing enzyme family. MenC type 1 subfamily.</text>
</comment>
<evidence type="ECO:0000256" key="2">
    <source>
        <dbReference type="ARBA" id="ARBA00022842"/>
    </source>
</evidence>
<dbReference type="PANTHER" id="PTHR48073:SF2">
    <property type="entry name" value="O-SUCCINYLBENZOATE SYNTHASE"/>
    <property type="match status" value="1"/>
</dbReference>
<dbReference type="InterPro" id="IPR029065">
    <property type="entry name" value="Enolase_C-like"/>
</dbReference>